<evidence type="ECO:0000313" key="1">
    <source>
        <dbReference type="EMBL" id="CAK7897134.1"/>
    </source>
</evidence>
<evidence type="ECO:0008006" key="3">
    <source>
        <dbReference type="Google" id="ProtNLM"/>
    </source>
</evidence>
<comment type="caution">
    <text evidence="1">The sequence shown here is derived from an EMBL/GenBank/DDBJ whole genome shotgun (WGS) entry which is preliminary data.</text>
</comment>
<dbReference type="Proteomes" id="UP001162060">
    <property type="component" value="Unassembled WGS sequence"/>
</dbReference>
<name>A0AAV1T560_9STRA</name>
<accession>A0AAV1T560</accession>
<dbReference type="EMBL" id="CAKLBY020000014">
    <property type="protein sequence ID" value="CAK7897134.1"/>
    <property type="molecule type" value="Genomic_DNA"/>
</dbReference>
<reference evidence="1" key="1">
    <citation type="submission" date="2024-01" db="EMBL/GenBank/DDBJ databases">
        <authorList>
            <person name="Webb A."/>
        </authorList>
    </citation>
    <scope>NUCLEOTIDE SEQUENCE</scope>
    <source>
        <strain evidence="1">Pm1</strain>
    </source>
</reference>
<protein>
    <recommendedName>
        <fullName evidence="3">Reverse transcriptase domain-containing protein</fullName>
    </recommendedName>
</protein>
<gene>
    <name evidence="1" type="ORF">PM001_LOCUS1378</name>
</gene>
<sequence>MSRLGFPASFVHLTSALHTGTRSQFIVNGYMSDPLDVGCGIRQGCPLAPLLFIIAVEPLYEILHSTVKGVRIANTSETLEIKVCGYGDDTAVLWAVPLCAGVSIDPTLLHGVKLLQAGERRKTNTVRSRALLASALIIPRVTFLARHSWPTREVIDSLQLLVKRFVWGSRQGVPSRAWMSEAQAGLRVCDGGIAIPHVATELLAMAANAVGKWASFSNGPARVAGDILLARRAGVDVYLTPDKPCTTPKFFTVSDTMWASGAAVVRGVHSVPIDLSKAGCVAATESLLRRHISAAYWEGDTLTFRIDTATVQAIASKAVGEQCISGTFCHEWLARASAFTVTGNSACGLGPVQGDCVQLSHAFPSTALTIALDSETAKSIVFSINTIVYTSVPVQSRYDCELRARADINQRDFRFHDHPALSRLVQLHTGAIWRFKRARYKEAVSGQRVAQGTVERDRAIAVQATDNKDLHDALSQLDWRDIRAVKGAGASTVQTLFRLKANKLNLWNYVHSDRSCPHGECPRDVPISLQHVFWECPIAKAAWKDFDIRWRRLGDNVPANLIESCFSLDLDDTPTRAWRTGFVEADGGGDNSSHLVCATSSPPRTRCASIDIAGGNLRYSRQCLARFGFIEFYKFDTDISKLPKNAATRALADCLKGTIDGTILSPSIRDRSAYVLFLWRLAW</sequence>
<organism evidence="1 2">
    <name type="scientific">Peronospora matthiolae</name>
    <dbReference type="NCBI Taxonomy" id="2874970"/>
    <lineage>
        <taxon>Eukaryota</taxon>
        <taxon>Sar</taxon>
        <taxon>Stramenopiles</taxon>
        <taxon>Oomycota</taxon>
        <taxon>Peronosporomycetes</taxon>
        <taxon>Peronosporales</taxon>
        <taxon>Peronosporaceae</taxon>
        <taxon>Peronospora</taxon>
    </lineage>
</organism>
<evidence type="ECO:0000313" key="2">
    <source>
        <dbReference type="Proteomes" id="UP001162060"/>
    </source>
</evidence>
<proteinExistence type="predicted"/>
<dbReference type="AlphaFoldDB" id="A0AAV1T560"/>